<comment type="catalytic activity">
    <reaction evidence="19">
        <text>cholesterol + NADH + O2 + H(+) = 7-dehydrocholesterol + NAD(+) + 2 H2O</text>
        <dbReference type="Rhea" id="RHEA:51644"/>
        <dbReference type="ChEBI" id="CHEBI:15377"/>
        <dbReference type="ChEBI" id="CHEBI:15378"/>
        <dbReference type="ChEBI" id="CHEBI:15379"/>
        <dbReference type="ChEBI" id="CHEBI:16113"/>
        <dbReference type="ChEBI" id="CHEBI:17759"/>
        <dbReference type="ChEBI" id="CHEBI:57540"/>
        <dbReference type="ChEBI" id="CHEBI:57945"/>
        <dbReference type="EC" id="1.14.19.21"/>
    </reaction>
    <physiologicalReaction direction="left-to-right" evidence="19">
        <dbReference type="Rhea" id="RHEA:51645"/>
    </physiologicalReaction>
</comment>
<dbReference type="RefSeq" id="WP_110318648.1">
    <property type="nucleotide sequence ID" value="NZ_QJJU01000019.1"/>
</dbReference>
<evidence type="ECO:0000256" key="13">
    <source>
        <dbReference type="ARBA" id="ARBA00023221"/>
    </source>
</evidence>
<comment type="subcellular location">
    <subcellularLocation>
        <location evidence="2">Membrane</location>
    </subcellularLocation>
</comment>
<dbReference type="SUPFAM" id="SSF55961">
    <property type="entry name" value="Bet v1-like"/>
    <property type="match status" value="1"/>
</dbReference>
<comment type="pathway">
    <text evidence="3">Hormone biosynthesis.</text>
</comment>
<evidence type="ECO:0000256" key="4">
    <source>
        <dbReference type="ARBA" id="ARBA00022692"/>
    </source>
</evidence>
<keyword evidence="23" id="KW-1185">Reference proteome</keyword>
<dbReference type="OrthoDB" id="5243643at2"/>
<organism evidence="22 23">
    <name type="scientific">Mycolicibacterium moriokaense</name>
    <dbReference type="NCBI Taxonomy" id="39691"/>
    <lineage>
        <taxon>Bacteria</taxon>
        <taxon>Bacillati</taxon>
        <taxon>Actinomycetota</taxon>
        <taxon>Actinomycetes</taxon>
        <taxon>Mycobacteriales</taxon>
        <taxon>Mycobacteriaceae</taxon>
        <taxon>Mycolicibacterium</taxon>
    </lineage>
</organism>
<comment type="caution">
    <text evidence="22">The sequence shown here is derived from an EMBL/GenBank/DDBJ whole genome shotgun (WGS) entry which is preliminary data.</text>
</comment>
<name>A0A318HAX3_9MYCO</name>
<dbReference type="PROSITE" id="PS51296">
    <property type="entry name" value="RIESKE"/>
    <property type="match status" value="1"/>
</dbReference>
<dbReference type="Pfam" id="PF19298">
    <property type="entry name" value="KshA_C"/>
    <property type="match status" value="1"/>
</dbReference>
<keyword evidence="13" id="KW-0443">Lipid metabolism</keyword>
<keyword evidence="12" id="KW-0472">Membrane</keyword>
<keyword evidence="7" id="KW-0442">Lipid degradation</keyword>
<dbReference type="Pfam" id="PF00355">
    <property type="entry name" value="Rieske"/>
    <property type="match status" value="1"/>
</dbReference>
<dbReference type="InterPro" id="IPR050584">
    <property type="entry name" value="Cholesterol_7-desaturase"/>
</dbReference>
<evidence type="ECO:0000256" key="3">
    <source>
        <dbReference type="ARBA" id="ARBA00004972"/>
    </source>
</evidence>
<dbReference type="EMBL" id="QJJU01000019">
    <property type="protein sequence ID" value="PXX05189.1"/>
    <property type="molecule type" value="Genomic_DNA"/>
</dbReference>
<evidence type="ECO:0000256" key="1">
    <source>
        <dbReference type="ARBA" id="ARBA00001962"/>
    </source>
</evidence>
<dbReference type="Gene3D" id="2.102.10.10">
    <property type="entry name" value="Rieske [2Fe-2S] iron-sulphur domain"/>
    <property type="match status" value="1"/>
</dbReference>
<dbReference type="GO" id="GO:0016020">
    <property type="term" value="C:membrane"/>
    <property type="evidence" value="ECO:0007669"/>
    <property type="project" value="UniProtKB-SubCell"/>
</dbReference>
<evidence type="ECO:0000313" key="23">
    <source>
        <dbReference type="Proteomes" id="UP000247781"/>
    </source>
</evidence>
<evidence type="ECO:0000256" key="15">
    <source>
        <dbReference type="ARBA" id="ARBA00025729"/>
    </source>
</evidence>
<protein>
    <recommendedName>
        <fullName evidence="16">cholesterol 7-desaturase</fullName>
        <ecNumber evidence="16">1.14.19.21</ecNumber>
    </recommendedName>
    <alternativeName>
        <fullName evidence="17">Rieske-type oxygenase</fullName>
    </alternativeName>
</protein>
<dbReference type="InterPro" id="IPR017941">
    <property type="entry name" value="Rieske_2Fe-2S"/>
</dbReference>
<comment type="cofactor">
    <cofactor evidence="1">
        <name>Fe cation</name>
        <dbReference type="ChEBI" id="CHEBI:24875"/>
    </cofactor>
</comment>
<keyword evidence="4" id="KW-0812">Transmembrane</keyword>
<feature type="domain" description="Rieske" evidence="21">
    <location>
        <begin position="12"/>
        <end position="114"/>
    </location>
</feature>
<evidence type="ECO:0000256" key="19">
    <source>
        <dbReference type="ARBA" id="ARBA00047853"/>
    </source>
</evidence>
<dbReference type="GO" id="GO:0046872">
    <property type="term" value="F:metal ion binding"/>
    <property type="evidence" value="ECO:0007669"/>
    <property type="project" value="UniProtKB-KW"/>
</dbReference>
<evidence type="ECO:0000256" key="11">
    <source>
        <dbReference type="ARBA" id="ARBA00023014"/>
    </source>
</evidence>
<keyword evidence="13" id="KW-0753">Steroid metabolism</keyword>
<evidence type="ECO:0000256" key="12">
    <source>
        <dbReference type="ARBA" id="ARBA00023136"/>
    </source>
</evidence>
<evidence type="ECO:0000256" key="7">
    <source>
        <dbReference type="ARBA" id="ARBA00022963"/>
    </source>
</evidence>
<keyword evidence="8" id="KW-1133">Transmembrane helix</keyword>
<dbReference type="GO" id="GO:0170056">
    <property type="term" value="F:cholesterol 7-desaturase [NAD(P)H] activity"/>
    <property type="evidence" value="ECO:0007669"/>
    <property type="project" value="UniProtKB-EC"/>
</dbReference>
<comment type="subunit">
    <text evidence="18">Homotrimer. The two-component system 3-ketosteroid-9-alpha-monooxygenase is composed of an oxygenase component KshA and a reductase component KshB.</text>
</comment>
<evidence type="ECO:0000256" key="16">
    <source>
        <dbReference type="ARBA" id="ARBA00026095"/>
    </source>
</evidence>
<reference evidence="23" key="1">
    <citation type="submission" date="2018-05" db="EMBL/GenBank/DDBJ databases">
        <authorList>
            <person name="Deangelis K."/>
            <person name="Huntemann M."/>
            <person name="Clum A."/>
            <person name="Pillay M."/>
            <person name="Palaniappan K."/>
            <person name="Varghese N."/>
            <person name="Mikhailova N."/>
            <person name="Stamatis D."/>
            <person name="Reddy T."/>
            <person name="Daum C."/>
            <person name="Shapiro N."/>
            <person name="Ivanova N."/>
            <person name="Kyrpides N."/>
            <person name="Woyke T."/>
        </authorList>
    </citation>
    <scope>NUCLEOTIDE SEQUENCE [LARGE SCALE GENOMIC DNA]</scope>
    <source>
        <strain evidence="23">GAS496</strain>
    </source>
</reference>
<keyword evidence="11" id="KW-0411">Iron-sulfur</keyword>
<evidence type="ECO:0000256" key="6">
    <source>
        <dbReference type="ARBA" id="ARBA00022723"/>
    </source>
</evidence>
<evidence type="ECO:0000256" key="5">
    <source>
        <dbReference type="ARBA" id="ARBA00022714"/>
    </source>
</evidence>
<evidence type="ECO:0000256" key="18">
    <source>
        <dbReference type="ARBA" id="ARBA00046982"/>
    </source>
</evidence>
<evidence type="ECO:0000256" key="14">
    <source>
        <dbReference type="ARBA" id="ARBA00025712"/>
    </source>
</evidence>
<keyword evidence="10" id="KW-0408">Iron</keyword>
<evidence type="ECO:0000256" key="20">
    <source>
        <dbReference type="ARBA" id="ARBA00049548"/>
    </source>
</evidence>
<evidence type="ECO:0000259" key="21">
    <source>
        <dbReference type="PROSITE" id="PS51296"/>
    </source>
</evidence>
<keyword evidence="9" id="KW-0560">Oxidoreductase</keyword>
<dbReference type="SUPFAM" id="SSF50022">
    <property type="entry name" value="ISP domain"/>
    <property type="match status" value="1"/>
</dbReference>
<comment type="pathway">
    <text evidence="14">Steroid hormone biosynthesis; dafachronic acid biosynthesis.</text>
</comment>
<dbReference type="EC" id="1.14.19.21" evidence="16"/>
<dbReference type="GO" id="GO:0004497">
    <property type="term" value="F:monooxygenase activity"/>
    <property type="evidence" value="ECO:0007669"/>
    <property type="project" value="UniProtKB-ARBA"/>
</dbReference>
<dbReference type="Proteomes" id="UP000247781">
    <property type="component" value="Unassembled WGS sequence"/>
</dbReference>
<evidence type="ECO:0000256" key="2">
    <source>
        <dbReference type="ARBA" id="ARBA00004370"/>
    </source>
</evidence>
<comment type="similarity">
    <text evidence="15">Belongs to the cholesterol 7-desaturase family.</text>
</comment>
<dbReference type="InterPro" id="IPR036922">
    <property type="entry name" value="Rieske_2Fe-2S_sf"/>
</dbReference>
<dbReference type="AlphaFoldDB" id="A0A318HAX3"/>
<evidence type="ECO:0000256" key="8">
    <source>
        <dbReference type="ARBA" id="ARBA00022989"/>
    </source>
</evidence>
<evidence type="ECO:0000256" key="10">
    <source>
        <dbReference type="ARBA" id="ARBA00023004"/>
    </source>
</evidence>
<dbReference type="InterPro" id="IPR045605">
    <property type="entry name" value="KshA-like_C"/>
</dbReference>
<dbReference type="Gene3D" id="3.90.380.10">
    <property type="entry name" value="Naphthalene 1,2-dioxygenase Alpha Subunit, Chain A, domain 1"/>
    <property type="match status" value="1"/>
</dbReference>
<evidence type="ECO:0000256" key="9">
    <source>
        <dbReference type="ARBA" id="ARBA00023002"/>
    </source>
</evidence>
<dbReference type="PANTHER" id="PTHR21266:SF32">
    <property type="entry name" value="CHOLESTEROL 7-DESATURASE NVD"/>
    <property type="match status" value="1"/>
</dbReference>
<proteinExistence type="inferred from homology"/>
<comment type="catalytic activity">
    <reaction evidence="20">
        <text>cholesterol + NADPH + O2 + H(+) = 7-dehydrocholesterol + NADP(+) + 2 H2O</text>
        <dbReference type="Rhea" id="RHEA:45024"/>
        <dbReference type="ChEBI" id="CHEBI:15377"/>
        <dbReference type="ChEBI" id="CHEBI:15378"/>
        <dbReference type="ChEBI" id="CHEBI:15379"/>
        <dbReference type="ChEBI" id="CHEBI:16113"/>
        <dbReference type="ChEBI" id="CHEBI:17759"/>
        <dbReference type="ChEBI" id="CHEBI:57783"/>
        <dbReference type="ChEBI" id="CHEBI:58349"/>
        <dbReference type="EC" id="1.14.19.21"/>
    </reaction>
    <physiologicalReaction direction="left-to-right" evidence="20">
        <dbReference type="Rhea" id="RHEA:45025"/>
    </physiologicalReaction>
</comment>
<dbReference type="GO" id="GO:0016042">
    <property type="term" value="P:lipid catabolic process"/>
    <property type="evidence" value="ECO:0007669"/>
    <property type="project" value="UniProtKB-KW"/>
</dbReference>
<dbReference type="GO" id="GO:0008203">
    <property type="term" value="P:cholesterol metabolic process"/>
    <property type="evidence" value="ECO:0007669"/>
    <property type="project" value="InterPro"/>
</dbReference>
<dbReference type="GO" id="GO:0005737">
    <property type="term" value="C:cytoplasm"/>
    <property type="evidence" value="ECO:0007669"/>
    <property type="project" value="TreeGrafter"/>
</dbReference>
<dbReference type="PANTHER" id="PTHR21266">
    <property type="entry name" value="IRON-SULFUR DOMAIN CONTAINING PROTEIN"/>
    <property type="match status" value="1"/>
</dbReference>
<dbReference type="CDD" id="cd03469">
    <property type="entry name" value="Rieske_RO_Alpha_N"/>
    <property type="match status" value="1"/>
</dbReference>
<keyword evidence="6" id="KW-0479">Metal-binding</keyword>
<sequence>MGLPSMRPTGWFQVAWSADLDVGDVMALHYFGEDLVAFRDLGGVVRVLDAHCRHLGADLSHGGCVVEGGIQCPLHGWVWGGDGRNVHIPYEQCPVDDRSVRTWAATELNECIYIWHGTKQPDPLWPVPDMYRELNGPVTRHYFRPVGPDEKQFFGGIAVPPQLVVENTVDVQHYRFVHRVPLSPTVIAAASNASTWHAKLAFGGGDPVEVWWYGVGLGFKCEDHGDGRQIVSVCPTPVDDSTIDVFATYWVSEDVDYDDRLAAVKRLLADDIPIWAHQRYQDDPVLAPSEAEDFRHLREWASGFYPSAQPDLRSVTL</sequence>
<evidence type="ECO:0000256" key="17">
    <source>
        <dbReference type="ARBA" id="ARBA00030944"/>
    </source>
</evidence>
<keyword evidence="5" id="KW-0001">2Fe-2S</keyword>
<dbReference type="GO" id="GO:0051537">
    <property type="term" value="F:2 iron, 2 sulfur cluster binding"/>
    <property type="evidence" value="ECO:0007669"/>
    <property type="project" value="UniProtKB-KW"/>
</dbReference>
<accession>A0A318HAX3</accession>
<gene>
    <name evidence="22" type="ORF">C8E89_11994</name>
</gene>
<evidence type="ECO:0000313" key="22">
    <source>
        <dbReference type="EMBL" id="PXX05189.1"/>
    </source>
</evidence>
<reference evidence="22 23" key="2">
    <citation type="submission" date="2018-06" db="EMBL/GenBank/DDBJ databases">
        <title>Sequencing of bacterial isolates from soil warming experiment in Harvard Forest, Massachusetts, USA.</title>
        <authorList>
            <person name="Deangelis K.PhD."/>
        </authorList>
    </citation>
    <scope>NUCLEOTIDE SEQUENCE [LARGE SCALE GENOMIC DNA]</scope>
    <source>
        <strain evidence="22 23">GAS496</strain>
    </source>
</reference>